<dbReference type="EMBL" id="VFIA01000027">
    <property type="protein sequence ID" value="MBC3793461.1"/>
    <property type="molecule type" value="Genomic_DNA"/>
</dbReference>
<organism evidence="2 3">
    <name type="scientific">Spirosoma utsteinense</name>
    <dbReference type="NCBI Taxonomy" id="2585773"/>
    <lineage>
        <taxon>Bacteria</taxon>
        <taxon>Pseudomonadati</taxon>
        <taxon>Bacteroidota</taxon>
        <taxon>Cytophagia</taxon>
        <taxon>Cytophagales</taxon>
        <taxon>Cytophagaceae</taxon>
        <taxon>Spirosoma</taxon>
    </lineage>
</organism>
<evidence type="ECO:0000313" key="2">
    <source>
        <dbReference type="EMBL" id="MBC3793461.1"/>
    </source>
</evidence>
<protein>
    <submittedName>
        <fullName evidence="2">Uncharacterized protein</fullName>
    </submittedName>
</protein>
<sequence length="140" mass="15061">MSLSSKSRKESTESNAAQQMHSTMGIHPDLAQLNDKNLDNDLPSRVADSRDVDVPGTVADNERLVAETGDDTSSAQQSTLPIDAEDASTDEDNPMIAYQQPDNSTAEGTKVADADWNRSTSEGEIPVTRVNEPDRTLGNS</sequence>
<proteinExistence type="predicted"/>
<feature type="compositionally biased region" description="Polar residues" evidence="1">
    <location>
        <begin position="13"/>
        <end position="22"/>
    </location>
</feature>
<feature type="region of interest" description="Disordered" evidence="1">
    <location>
        <begin position="1"/>
        <end position="140"/>
    </location>
</feature>
<evidence type="ECO:0000256" key="1">
    <source>
        <dbReference type="SAM" id="MobiDB-lite"/>
    </source>
</evidence>
<dbReference type="Proteomes" id="UP000700732">
    <property type="component" value="Unassembled WGS sequence"/>
</dbReference>
<reference evidence="2 3" key="1">
    <citation type="submission" date="2019-06" db="EMBL/GenBank/DDBJ databases">
        <title>Spirosoma utsteinense sp. nov. isolated from Antarctic ice-free soils.</title>
        <authorList>
            <person name="Tahon G."/>
        </authorList>
    </citation>
    <scope>NUCLEOTIDE SEQUENCE [LARGE SCALE GENOMIC DNA]</scope>
    <source>
        <strain evidence="2 3">LMG 31447</strain>
    </source>
</reference>
<evidence type="ECO:0000313" key="3">
    <source>
        <dbReference type="Proteomes" id="UP000700732"/>
    </source>
</evidence>
<comment type="caution">
    <text evidence="2">The sequence shown here is derived from an EMBL/GenBank/DDBJ whole genome shotgun (WGS) entry which is preliminary data.</text>
</comment>
<feature type="compositionally biased region" description="Polar residues" evidence="1">
    <location>
        <begin position="71"/>
        <end position="80"/>
    </location>
</feature>
<name>A0ABR6WA68_9BACT</name>
<feature type="compositionally biased region" description="Basic and acidic residues" evidence="1">
    <location>
        <begin position="131"/>
        <end position="140"/>
    </location>
</feature>
<keyword evidence="3" id="KW-1185">Reference proteome</keyword>
<accession>A0ABR6WA68</accession>
<dbReference type="RefSeq" id="WP_186739335.1">
    <property type="nucleotide sequence ID" value="NZ_VFIA01000027.1"/>
</dbReference>
<feature type="compositionally biased region" description="Acidic residues" evidence="1">
    <location>
        <begin position="83"/>
        <end position="93"/>
    </location>
</feature>
<gene>
    <name evidence="2" type="ORF">FH603_3980</name>
</gene>